<dbReference type="PANTHER" id="PTHR38448:SF2">
    <property type="entry name" value="REGULATORY PROTEIN YLBF"/>
    <property type="match status" value="1"/>
</dbReference>
<evidence type="ECO:0008006" key="3">
    <source>
        <dbReference type="Google" id="ProtNLM"/>
    </source>
</evidence>
<dbReference type="OrthoDB" id="2157513at2"/>
<dbReference type="InterPro" id="IPR010368">
    <property type="entry name" value="Com_YlbF"/>
</dbReference>
<protein>
    <recommendedName>
        <fullName evidence="3">Cell fate regulator YlbF, YheA/YmcA/DUF963 family (Controls sporulation, competence, biofilm development)</fullName>
    </recommendedName>
</protein>
<dbReference type="InterPro" id="IPR052767">
    <property type="entry name" value="Bact_com_dev_regulator"/>
</dbReference>
<comment type="caution">
    <text evidence="1">The sequence shown here is derived from an EMBL/GenBank/DDBJ whole genome shotgun (WGS) entry which is preliminary data.</text>
</comment>
<dbReference type="Pfam" id="PF06133">
    <property type="entry name" value="Com_YlbF"/>
    <property type="match status" value="1"/>
</dbReference>
<dbReference type="GeneID" id="89469193"/>
<dbReference type="Gene3D" id="1.20.1500.10">
    <property type="entry name" value="YheA/YmcA-like"/>
    <property type="match status" value="1"/>
</dbReference>
<name>A0A072NMX0_SCHAZ</name>
<dbReference type="Proteomes" id="UP000027936">
    <property type="component" value="Unassembled WGS sequence"/>
</dbReference>
<gene>
    <name evidence="1" type="ORF">M670_02213</name>
</gene>
<dbReference type="EMBL" id="JJRY01000007">
    <property type="protein sequence ID" value="KEF38587.1"/>
    <property type="molecule type" value="Genomic_DNA"/>
</dbReference>
<reference evidence="1 2" key="1">
    <citation type="submission" date="2014-04" db="EMBL/GenBank/DDBJ databases">
        <title>Draft genome sequence of Bacillus azotoformans MEV2011, a (co-) denitrifying strain unable to grow in the presence of oxygen.</title>
        <authorList>
            <person name="Nielsen M."/>
            <person name="Schreiber L."/>
            <person name="Finster K."/>
            <person name="Schramm A."/>
        </authorList>
    </citation>
    <scope>NUCLEOTIDE SEQUENCE [LARGE SCALE GENOMIC DNA]</scope>
    <source>
        <strain evidence="1 2">MEV2011</strain>
    </source>
</reference>
<dbReference type="RefSeq" id="WP_003329975.1">
    <property type="nucleotide sequence ID" value="NZ_JJRY01000007.1"/>
</dbReference>
<dbReference type="PATRIC" id="fig|1348973.3.peg.2150"/>
<sequence length="145" mass="16632">MLATEERMNILNITDELSEMILKSDVVDHYYQSLYKLRQDEKARNLIQAFTKQKEIYEEVHRIGKYHPDYLKVIKETRELKRDMDLLESVYEFKKAENALQNLLDEISVLIGHSVSRQIKVPTGDPFFESSSGCSGCGSGGHSCG</sequence>
<accession>A0A072NMX0</accession>
<dbReference type="SUPFAM" id="SSF158622">
    <property type="entry name" value="YheA/YmcA-like"/>
    <property type="match status" value="1"/>
</dbReference>
<evidence type="ECO:0000313" key="2">
    <source>
        <dbReference type="Proteomes" id="UP000027936"/>
    </source>
</evidence>
<proteinExistence type="predicted"/>
<dbReference type="AlphaFoldDB" id="A0A072NMX0"/>
<dbReference type="InterPro" id="IPR023378">
    <property type="entry name" value="YheA/YmcA-like_dom_sf"/>
</dbReference>
<dbReference type="PANTHER" id="PTHR38448">
    <property type="entry name" value="REGULATORY PROTEIN YLBF-RELATED"/>
    <property type="match status" value="1"/>
</dbReference>
<organism evidence="1 2">
    <name type="scientific">Schinkia azotoformans MEV2011</name>
    <dbReference type="NCBI Taxonomy" id="1348973"/>
    <lineage>
        <taxon>Bacteria</taxon>
        <taxon>Bacillati</taxon>
        <taxon>Bacillota</taxon>
        <taxon>Bacilli</taxon>
        <taxon>Bacillales</taxon>
        <taxon>Bacillaceae</taxon>
        <taxon>Calidifontibacillus/Schinkia group</taxon>
        <taxon>Schinkia</taxon>
    </lineage>
</organism>
<evidence type="ECO:0000313" key="1">
    <source>
        <dbReference type="EMBL" id="KEF38587.1"/>
    </source>
</evidence>